<comment type="caution">
    <text evidence="1">The sequence shown here is derived from an EMBL/GenBank/DDBJ whole genome shotgun (WGS) entry which is preliminary data.</text>
</comment>
<protein>
    <submittedName>
        <fullName evidence="1">Uncharacterized protein</fullName>
    </submittedName>
</protein>
<evidence type="ECO:0000313" key="1">
    <source>
        <dbReference type="EMBL" id="KAI0045001.1"/>
    </source>
</evidence>
<name>A0ACB8RMX8_9AGAM</name>
<keyword evidence="2" id="KW-1185">Reference proteome</keyword>
<accession>A0ACB8RMX8</accession>
<evidence type="ECO:0000313" key="2">
    <source>
        <dbReference type="Proteomes" id="UP000814033"/>
    </source>
</evidence>
<proteinExistence type="predicted"/>
<dbReference type="Proteomes" id="UP000814033">
    <property type="component" value="Unassembled WGS sequence"/>
</dbReference>
<dbReference type="EMBL" id="MU275964">
    <property type="protein sequence ID" value="KAI0045001.1"/>
    <property type="molecule type" value="Genomic_DNA"/>
</dbReference>
<reference evidence="1" key="2">
    <citation type="journal article" date="2022" name="New Phytol.">
        <title>Evolutionary transition to the ectomycorrhizal habit in the genomes of a hyperdiverse lineage of mushroom-forming fungi.</title>
        <authorList>
            <person name="Looney B."/>
            <person name="Miyauchi S."/>
            <person name="Morin E."/>
            <person name="Drula E."/>
            <person name="Courty P.E."/>
            <person name="Kohler A."/>
            <person name="Kuo A."/>
            <person name="LaButti K."/>
            <person name="Pangilinan J."/>
            <person name="Lipzen A."/>
            <person name="Riley R."/>
            <person name="Andreopoulos W."/>
            <person name="He G."/>
            <person name="Johnson J."/>
            <person name="Nolan M."/>
            <person name="Tritt A."/>
            <person name="Barry K.W."/>
            <person name="Grigoriev I.V."/>
            <person name="Nagy L.G."/>
            <person name="Hibbett D."/>
            <person name="Henrissat B."/>
            <person name="Matheny P.B."/>
            <person name="Labbe J."/>
            <person name="Martin F.M."/>
        </authorList>
    </citation>
    <scope>NUCLEOTIDE SEQUENCE</scope>
    <source>
        <strain evidence="1">FP105234-sp</strain>
    </source>
</reference>
<organism evidence="1 2">
    <name type="scientific">Auriscalpium vulgare</name>
    <dbReference type="NCBI Taxonomy" id="40419"/>
    <lineage>
        <taxon>Eukaryota</taxon>
        <taxon>Fungi</taxon>
        <taxon>Dikarya</taxon>
        <taxon>Basidiomycota</taxon>
        <taxon>Agaricomycotina</taxon>
        <taxon>Agaricomycetes</taxon>
        <taxon>Russulales</taxon>
        <taxon>Auriscalpiaceae</taxon>
        <taxon>Auriscalpium</taxon>
    </lineage>
</organism>
<gene>
    <name evidence="1" type="ORF">FA95DRAFT_1574072</name>
</gene>
<sequence length="173" mass="18098">MSHTNFYLPPVVFAVVVDDKGEEGRGDAGVPHSAYCSTLRAGPILIPSYAQTGNPTCVPTSAERGVFQRVQMGVLLKADVHRDGGGLAQAVPETQHGLGFQNLAVFAYCLDSLSQQVVPVGKALGKKCCAIIDAIEGSTVDLDSAPFQLGAVAKKTGAKRKNGDNNADNEEAD</sequence>
<reference evidence="1" key="1">
    <citation type="submission" date="2021-02" db="EMBL/GenBank/DDBJ databases">
        <authorList>
            <consortium name="DOE Joint Genome Institute"/>
            <person name="Ahrendt S."/>
            <person name="Looney B.P."/>
            <person name="Miyauchi S."/>
            <person name="Morin E."/>
            <person name="Drula E."/>
            <person name="Courty P.E."/>
            <person name="Chicoki N."/>
            <person name="Fauchery L."/>
            <person name="Kohler A."/>
            <person name="Kuo A."/>
            <person name="Labutti K."/>
            <person name="Pangilinan J."/>
            <person name="Lipzen A."/>
            <person name="Riley R."/>
            <person name="Andreopoulos W."/>
            <person name="He G."/>
            <person name="Johnson J."/>
            <person name="Barry K.W."/>
            <person name="Grigoriev I.V."/>
            <person name="Nagy L."/>
            <person name="Hibbett D."/>
            <person name="Henrissat B."/>
            <person name="Matheny P.B."/>
            <person name="Labbe J."/>
            <person name="Martin F."/>
        </authorList>
    </citation>
    <scope>NUCLEOTIDE SEQUENCE</scope>
    <source>
        <strain evidence="1">FP105234-sp</strain>
    </source>
</reference>